<evidence type="ECO:0000256" key="6">
    <source>
        <dbReference type="SAM" id="MobiDB-lite"/>
    </source>
</evidence>
<gene>
    <name evidence="8" type="ORF">PROFUN_13579</name>
</gene>
<reference evidence="8 9" key="1">
    <citation type="journal article" date="2018" name="Genome Biol. Evol.">
        <title>Multiple Roots of Fruiting Body Formation in Amoebozoa.</title>
        <authorList>
            <person name="Hillmann F."/>
            <person name="Forbes G."/>
            <person name="Novohradska S."/>
            <person name="Ferling I."/>
            <person name="Riege K."/>
            <person name="Groth M."/>
            <person name="Westermann M."/>
            <person name="Marz M."/>
            <person name="Spaller T."/>
            <person name="Winckler T."/>
            <person name="Schaap P."/>
            <person name="Glockner G."/>
        </authorList>
    </citation>
    <scope>NUCLEOTIDE SEQUENCE [LARGE SCALE GENOMIC DNA]</scope>
    <source>
        <strain evidence="8 9">Jena</strain>
    </source>
</reference>
<dbReference type="Gene3D" id="1.10.510.10">
    <property type="entry name" value="Transferase(Phosphotransferase) domain 1"/>
    <property type="match status" value="1"/>
</dbReference>
<dbReference type="InterPro" id="IPR000719">
    <property type="entry name" value="Prot_kinase_dom"/>
</dbReference>
<dbReference type="PANTHER" id="PTHR24345">
    <property type="entry name" value="SERINE/THREONINE-PROTEIN KINASE PLK"/>
    <property type="match status" value="1"/>
</dbReference>
<accession>A0A2P6N3L5</accession>
<feature type="compositionally biased region" description="Polar residues" evidence="6">
    <location>
        <begin position="88"/>
        <end position="97"/>
    </location>
</feature>
<dbReference type="GO" id="GO:0005634">
    <property type="term" value="C:nucleus"/>
    <property type="evidence" value="ECO:0007669"/>
    <property type="project" value="TreeGrafter"/>
</dbReference>
<dbReference type="STRING" id="1890364.A0A2P6N3L5"/>
<dbReference type="GO" id="GO:0004674">
    <property type="term" value="F:protein serine/threonine kinase activity"/>
    <property type="evidence" value="ECO:0007669"/>
    <property type="project" value="UniProtKB-KW"/>
</dbReference>
<keyword evidence="9" id="KW-1185">Reference proteome</keyword>
<dbReference type="PROSITE" id="PS50011">
    <property type="entry name" value="PROTEIN_KINASE_DOM"/>
    <property type="match status" value="1"/>
</dbReference>
<keyword evidence="4 8" id="KW-0418">Kinase</keyword>
<dbReference type="PANTHER" id="PTHR24345:SF0">
    <property type="entry name" value="CELL CYCLE SERINE_THREONINE-PROTEIN KINASE CDC5_MSD2"/>
    <property type="match status" value="1"/>
</dbReference>
<proteinExistence type="predicted"/>
<dbReference type="SUPFAM" id="SSF56112">
    <property type="entry name" value="Protein kinase-like (PK-like)"/>
    <property type="match status" value="1"/>
</dbReference>
<feature type="region of interest" description="Disordered" evidence="6">
    <location>
        <begin position="72"/>
        <end position="111"/>
    </location>
</feature>
<dbReference type="GO" id="GO:0005524">
    <property type="term" value="F:ATP binding"/>
    <property type="evidence" value="ECO:0007669"/>
    <property type="project" value="UniProtKB-KW"/>
</dbReference>
<dbReference type="Proteomes" id="UP000241769">
    <property type="component" value="Unassembled WGS sequence"/>
</dbReference>
<evidence type="ECO:0000256" key="3">
    <source>
        <dbReference type="ARBA" id="ARBA00022741"/>
    </source>
</evidence>
<dbReference type="EMBL" id="MDYQ01000218">
    <property type="protein sequence ID" value="PRP78522.1"/>
    <property type="molecule type" value="Genomic_DNA"/>
</dbReference>
<dbReference type="OrthoDB" id="8596411at2759"/>
<comment type="caution">
    <text evidence="8">The sequence shown here is derived from an EMBL/GenBank/DDBJ whole genome shotgun (WGS) entry which is preliminary data.</text>
</comment>
<dbReference type="SMART" id="SM00220">
    <property type="entry name" value="S_TKc"/>
    <property type="match status" value="1"/>
</dbReference>
<name>A0A2P6N3L5_9EUKA</name>
<sequence>MRGTMIRALFEESEGSAVMTILLLLKCSDFKEISTASCGTISSAHRHATDTMLAAKIVQNTRRIAVPSQVRRPLHTTRTMKLSHDPETNNPNKTGQKQRTDAEKEKTLKNQHVDTIPEHKGWNEAVASNSEAVIKAERSSDKSVEELQKQTVETVQKKHGNVLHHPPIASSFCNRCWCKIATGSEQFGVDPRSLDYFTFQRKNRTEDMCRIEPSVTSSLLINASFLGSGSQGKILLIEGDEERCSVVKMIPKRRSNKRAATEIIAGLLLKTVKGVAHLQSYTQDDNHYYITMDHIPGCDLLQLLEDRSYEGISERLARRIIVQVVSTLIRIHACKVYHKDIKLENIMWNPTTKEATLIDFGLCYINGEPTCNDICGSLPYAAPEMKARVSNFSAAAVDVWSLGVVFYSLVYGHYPFQRDDLSSSSYLEFPADTDVPPETIDVIEKMLEPNPKERITPHEILSHPAFSRWRTSTSISSSATHKHHDDASR</sequence>
<evidence type="ECO:0000256" key="4">
    <source>
        <dbReference type="ARBA" id="ARBA00022777"/>
    </source>
</evidence>
<dbReference type="InParanoid" id="A0A2P6N3L5"/>
<protein>
    <submittedName>
        <fullName evidence="8">CAMK family protein kinase</fullName>
    </submittedName>
</protein>
<evidence type="ECO:0000256" key="2">
    <source>
        <dbReference type="ARBA" id="ARBA00022679"/>
    </source>
</evidence>
<evidence type="ECO:0000313" key="9">
    <source>
        <dbReference type="Proteomes" id="UP000241769"/>
    </source>
</evidence>
<keyword evidence="3" id="KW-0547">Nucleotide-binding</keyword>
<feature type="compositionally biased region" description="Basic and acidic residues" evidence="6">
    <location>
        <begin position="98"/>
        <end position="111"/>
    </location>
</feature>
<keyword evidence="2" id="KW-0808">Transferase</keyword>
<dbReference type="InterPro" id="IPR011009">
    <property type="entry name" value="Kinase-like_dom_sf"/>
</dbReference>
<feature type="domain" description="Protein kinase" evidence="7">
    <location>
        <begin position="220"/>
        <end position="466"/>
    </location>
</feature>
<evidence type="ECO:0000259" key="7">
    <source>
        <dbReference type="PROSITE" id="PS50011"/>
    </source>
</evidence>
<evidence type="ECO:0000256" key="1">
    <source>
        <dbReference type="ARBA" id="ARBA00022527"/>
    </source>
</evidence>
<organism evidence="8 9">
    <name type="scientific">Planoprotostelium fungivorum</name>
    <dbReference type="NCBI Taxonomy" id="1890364"/>
    <lineage>
        <taxon>Eukaryota</taxon>
        <taxon>Amoebozoa</taxon>
        <taxon>Evosea</taxon>
        <taxon>Variosea</taxon>
        <taxon>Cavosteliida</taxon>
        <taxon>Cavosteliaceae</taxon>
        <taxon>Planoprotostelium</taxon>
    </lineage>
</organism>
<keyword evidence="5" id="KW-0067">ATP-binding</keyword>
<dbReference type="Pfam" id="PF00069">
    <property type="entry name" value="Pkinase"/>
    <property type="match status" value="1"/>
</dbReference>
<evidence type="ECO:0000256" key="5">
    <source>
        <dbReference type="ARBA" id="ARBA00022840"/>
    </source>
</evidence>
<dbReference type="AlphaFoldDB" id="A0A2P6N3L5"/>
<keyword evidence="1" id="KW-0723">Serine/threonine-protein kinase</keyword>
<evidence type="ECO:0000313" key="8">
    <source>
        <dbReference type="EMBL" id="PRP78522.1"/>
    </source>
</evidence>